<comment type="caution">
    <text evidence="2">The sequence shown here is derived from an EMBL/GenBank/DDBJ whole genome shotgun (WGS) entry which is preliminary data.</text>
</comment>
<evidence type="ECO:0000256" key="1">
    <source>
        <dbReference type="SAM" id="MobiDB-lite"/>
    </source>
</evidence>
<evidence type="ECO:0000313" key="2">
    <source>
        <dbReference type="EMBL" id="CAE8585444.1"/>
    </source>
</evidence>
<feature type="compositionally biased region" description="Polar residues" evidence="1">
    <location>
        <begin position="45"/>
        <end position="58"/>
    </location>
</feature>
<dbReference type="AlphaFoldDB" id="A0A813DIV0"/>
<gene>
    <name evidence="2" type="ORF">PGLA1383_LOCUS4351</name>
</gene>
<proteinExistence type="predicted"/>
<name>A0A813DIV0_POLGL</name>
<feature type="region of interest" description="Disordered" evidence="1">
    <location>
        <begin position="173"/>
        <end position="203"/>
    </location>
</feature>
<dbReference type="Proteomes" id="UP000654075">
    <property type="component" value="Unassembled WGS sequence"/>
</dbReference>
<feature type="compositionally biased region" description="Low complexity" evidence="1">
    <location>
        <begin position="174"/>
        <end position="196"/>
    </location>
</feature>
<evidence type="ECO:0000313" key="3">
    <source>
        <dbReference type="Proteomes" id="UP000654075"/>
    </source>
</evidence>
<sequence>MEELHKRVSQVVREVLQDEMHELKDLLASLLQQQAGFSEEINKTLSMNRAPTPKTSKGQRLAPAPSPRSFTDHHGGSGQLTLGQLQERHAEWLRSVSDGMAFMPARSIPLPSLDEQTSSKSILPLAIPIPASHSNRAAAHSYGEPELVTMKNSNPTLGVPRTRSEDIGCIIVHENSNNNDSNNDNYYDYNSNESSSALCPRPP</sequence>
<feature type="non-terminal residue" evidence="2">
    <location>
        <position position="1"/>
    </location>
</feature>
<dbReference type="EMBL" id="CAJNNV010001641">
    <property type="protein sequence ID" value="CAE8585444.1"/>
    <property type="molecule type" value="Genomic_DNA"/>
</dbReference>
<organism evidence="2 3">
    <name type="scientific">Polarella glacialis</name>
    <name type="common">Dinoflagellate</name>
    <dbReference type="NCBI Taxonomy" id="89957"/>
    <lineage>
        <taxon>Eukaryota</taxon>
        <taxon>Sar</taxon>
        <taxon>Alveolata</taxon>
        <taxon>Dinophyceae</taxon>
        <taxon>Suessiales</taxon>
        <taxon>Suessiaceae</taxon>
        <taxon>Polarella</taxon>
    </lineage>
</organism>
<reference evidence="2" key="1">
    <citation type="submission" date="2021-02" db="EMBL/GenBank/DDBJ databases">
        <authorList>
            <person name="Dougan E. K."/>
            <person name="Rhodes N."/>
            <person name="Thang M."/>
            <person name="Chan C."/>
        </authorList>
    </citation>
    <scope>NUCLEOTIDE SEQUENCE</scope>
</reference>
<feature type="region of interest" description="Disordered" evidence="1">
    <location>
        <begin position="45"/>
        <end position="80"/>
    </location>
</feature>
<protein>
    <submittedName>
        <fullName evidence="2">Uncharacterized protein</fullName>
    </submittedName>
</protein>
<keyword evidence="3" id="KW-1185">Reference proteome</keyword>
<accession>A0A813DIV0</accession>